<keyword evidence="4 7" id="KW-0812">Transmembrane</keyword>
<evidence type="ECO:0000256" key="5">
    <source>
        <dbReference type="ARBA" id="ARBA00022989"/>
    </source>
</evidence>
<keyword evidence="5 7" id="KW-1133">Transmembrane helix</keyword>
<accession>A0A450SPF4</accession>
<reference evidence="9" key="1">
    <citation type="submission" date="2019-02" db="EMBL/GenBank/DDBJ databases">
        <authorList>
            <person name="Gruber-Vodicka R. H."/>
            <person name="Seah K. B. B."/>
        </authorList>
    </citation>
    <scope>NUCLEOTIDE SEQUENCE</scope>
    <source>
        <strain evidence="9">BECK_DK47</strain>
    </source>
</reference>
<name>A0A450SPF4_9GAMM</name>
<dbReference type="NCBIfam" id="NF009162">
    <property type="entry name" value="PRK12508.1"/>
    <property type="match status" value="1"/>
</dbReference>
<feature type="transmembrane region" description="Helical" evidence="7">
    <location>
        <begin position="72"/>
        <end position="93"/>
    </location>
</feature>
<evidence type="ECO:0000256" key="1">
    <source>
        <dbReference type="ARBA" id="ARBA00004651"/>
    </source>
</evidence>
<gene>
    <name evidence="9" type="ORF">BECKDK2373B_GA0170837_105419</name>
</gene>
<sequence>MLHLMDNYLIPRIIAKLLIPQILLFALYVQFHGDFGPGGGFQAGVIFAAGFILYGLLFGVQELRRVAPPTILRVLIAGGVLLYAGVGVAGLLLGGNYLDYDVLSHDPVHGQHLGIMLIELGVGTTVAATMTMLFYAFSPE</sequence>
<evidence type="ECO:0000259" key="8">
    <source>
        <dbReference type="Pfam" id="PF04039"/>
    </source>
</evidence>
<dbReference type="AlphaFoldDB" id="A0A450SPF4"/>
<evidence type="ECO:0000256" key="2">
    <source>
        <dbReference type="ARBA" id="ARBA00009425"/>
    </source>
</evidence>
<dbReference type="InterPro" id="IPR050622">
    <property type="entry name" value="CPA3_antiporter_subunitB"/>
</dbReference>
<dbReference type="InterPro" id="IPR007182">
    <property type="entry name" value="MnhB"/>
</dbReference>
<protein>
    <submittedName>
        <fullName evidence="9">Multisubunit sodium/proton antiporter, MrpB subunit</fullName>
    </submittedName>
</protein>
<evidence type="ECO:0000313" key="9">
    <source>
        <dbReference type="EMBL" id="VFJ55794.1"/>
    </source>
</evidence>
<comment type="similarity">
    <text evidence="2">Belongs to the CPA3 antiporters (TC 2.A.63) subunit B family.</text>
</comment>
<proteinExistence type="inferred from homology"/>
<feature type="transmembrane region" description="Helical" evidence="7">
    <location>
        <begin position="41"/>
        <end position="60"/>
    </location>
</feature>
<feature type="domain" description="Na+/H+ antiporter MnhB subunit-related protein" evidence="8">
    <location>
        <begin position="10"/>
        <end position="131"/>
    </location>
</feature>
<dbReference type="GO" id="GO:0005886">
    <property type="term" value="C:plasma membrane"/>
    <property type="evidence" value="ECO:0007669"/>
    <property type="project" value="UniProtKB-SubCell"/>
</dbReference>
<dbReference type="PANTHER" id="PTHR33932:SF4">
    <property type="entry name" value="NA(+)_H(+) ANTIPORTER SUBUNIT B"/>
    <property type="match status" value="1"/>
</dbReference>
<evidence type="ECO:0000256" key="4">
    <source>
        <dbReference type="ARBA" id="ARBA00022692"/>
    </source>
</evidence>
<keyword evidence="3" id="KW-1003">Cell membrane</keyword>
<feature type="transmembrane region" description="Helical" evidence="7">
    <location>
        <begin position="9"/>
        <end position="29"/>
    </location>
</feature>
<evidence type="ECO:0000256" key="3">
    <source>
        <dbReference type="ARBA" id="ARBA00022475"/>
    </source>
</evidence>
<dbReference type="Pfam" id="PF04039">
    <property type="entry name" value="MnhB"/>
    <property type="match status" value="1"/>
</dbReference>
<evidence type="ECO:0000256" key="7">
    <source>
        <dbReference type="SAM" id="Phobius"/>
    </source>
</evidence>
<dbReference type="PANTHER" id="PTHR33932">
    <property type="entry name" value="NA(+)/H(+) ANTIPORTER SUBUNIT B"/>
    <property type="match status" value="1"/>
</dbReference>
<organism evidence="9">
    <name type="scientific">Candidatus Kentrum sp. DK</name>
    <dbReference type="NCBI Taxonomy" id="2126562"/>
    <lineage>
        <taxon>Bacteria</taxon>
        <taxon>Pseudomonadati</taxon>
        <taxon>Pseudomonadota</taxon>
        <taxon>Gammaproteobacteria</taxon>
        <taxon>Candidatus Kentrum</taxon>
    </lineage>
</organism>
<keyword evidence="6 7" id="KW-0472">Membrane</keyword>
<dbReference type="EMBL" id="CAADEX010000054">
    <property type="protein sequence ID" value="VFJ55794.1"/>
    <property type="molecule type" value="Genomic_DNA"/>
</dbReference>
<feature type="transmembrane region" description="Helical" evidence="7">
    <location>
        <begin position="113"/>
        <end position="137"/>
    </location>
</feature>
<evidence type="ECO:0000256" key="6">
    <source>
        <dbReference type="ARBA" id="ARBA00023136"/>
    </source>
</evidence>
<comment type="subcellular location">
    <subcellularLocation>
        <location evidence="1">Cell membrane</location>
        <topology evidence="1">Multi-pass membrane protein</topology>
    </subcellularLocation>
</comment>